<dbReference type="KEGG" id="xcm:J164_01926"/>
<protein>
    <submittedName>
        <fullName evidence="2">Uncharacterized protein</fullName>
    </submittedName>
</protein>
<dbReference type="KEGG" id="xcu:J159_01926"/>
<dbReference type="KEGG" id="xcn:J169_01935"/>
<dbReference type="Proteomes" id="UP000052230">
    <property type="component" value="Unassembled WGS sequence"/>
</dbReference>
<organism evidence="2 3">
    <name type="scientific">Xanthomonas citri pv. citri</name>
    <dbReference type="NCBI Taxonomy" id="611301"/>
    <lineage>
        <taxon>Bacteria</taxon>
        <taxon>Pseudomonadati</taxon>
        <taxon>Pseudomonadota</taxon>
        <taxon>Gammaproteobacteria</taxon>
        <taxon>Lysobacterales</taxon>
        <taxon>Lysobacteraceae</taxon>
        <taxon>Xanthomonas</taxon>
    </lineage>
</organism>
<evidence type="ECO:0000313" key="2">
    <source>
        <dbReference type="EMBL" id="CEG16075.1"/>
    </source>
</evidence>
<dbReference type="KEGG" id="xcr:J163_01926"/>
<dbReference type="EMBL" id="CCXZ01000117">
    <property type="protein sequence ID" value="CEG16075.1"/>
    <property type="molecule type" value="Genomic_DNA"/>
</dbReference>
<gene>
    <name evidence="2" type="ORF">XAC3562_250009</name>
</gene>
<keyword evidence="3" id="KW-1185">Reference proteome</keyword>
<evidence type="ECO:0000256" key="1">
    <source>
        <dbReference type="SAM" id="MobiDB-lite"/>
    </source>
</evidence>
<proteinExistence type="predicted"/>
<sequence>MAVSHPDKALPRRGREMESGAVWAATNLDYFLGPAVLTRPGCETEMVAACPMPHRPTHVRMPALQRKSPAMRGSGVLQ</sequence>
<name>A0A0U5G871_XANCI</name>
<dbReference type="AlphaFoldDB" id="A0A0U5G871"/>
<comment type="caution">
    <text evidence="2">The sequence shown here is derived from an EMBL/GenBank/DDBJ whole genome shotgun (WGS) entry which is preliminary data.</text>
</comment>
<accession>A0A0U5G871</accession>
<dbReference type="KEGG" id="xcf:J172_01929"/>
<feature type="region of interest" description="Disordered" evidence="1">
    <location>
        <begin position="53"/>
        <end position="78"/>
    </location>
</feature>
<evidence type="ECO:0000313" key="3">
    <source>
        <dbReference type="Proteomes" id="UP000052230"/>
    </source>
</evidence>
<reference evidence="2 3" key="1">
    <citation type="submission" date="2014-09" db="EMBL/GenBank/DDBJ databases">
        <authorList>
            <person name="Regsiter A."/>
        </authorList>
    </citation>
    <scope>NUCLEOTIDE SEQUENCE [LARGE SCALE GENOMIC DNA]</scope>
</reference>
<dbReference type="KEGG" id="xcw:J162_01926"/>